<dbReference type="InterPro" id="IPR012340">
    <property type="entry name" value="NA-bd_OB-fold"/>
</dbReference>
<protein>
    <recommendedName>
        <fullName evidence="4">OB domain-containing protein</fullName>
    </recommendedName>
</protein>
<feature type="region of interest" description="Disordered" evidence="2">
    <location>
        <begin position="1"/>
        <end position="23"/>
    </location>
</feature>
<name>A0A094QB06_9ZZZZ</name>
<dbReference type="InterPro" id="IPR000424">
    <property type="entry name" value="Primosome_PriB/ssb"/>
</dbReference>
<gene>
    <name evidence="3" type="ORF">GM50_5575</name>
</gene>
<evidence type="ECO:0008006" key="4">
    <source>
        <dbReference type="Google" id="ProtNLM"/>
    </source>
</evidence>
<evidence type="ECO:0000313" key="3">
    <source>
        <dbReference type="EMBL" id="KGA19329.1"/>
    </source>
</evidence>
<proteinExistence type="predicted"/>
<keyword evidence="1" id="KW-0238">DNA-binding</keyword>
<feature type="compositionally biased region" description="Low complexity" evidence="2">
    <location>
        <begin position="1"/>
        <end position="15"/>
    </location>
</feature>
<dbReference type="EMBL" id="JNSK01000013">
    <property type="protein sequence ID" value="KGA19329.1"/>
    <property type="molecule type" value="Genomic_DNA"/>
</dbReference>
<dbReference type="GO" id="GO:0003697">
    <property type="term" value="F:single-stranded DNA binding"/>
    <property type="evidence" value="ECO:0007669"/>
    <property type="project" value="InterPro"/>
</dbReference>
<evidence type="ECO:0000256" key="2">
    <source>
        <dbReference type="SAM" id="MobiDB-lite"/>
    </source>
</evidence>
<accession>A0A094QB06</accession>
<evidence type="ECO:0000256" key="1">
    <source>
        <dbReference type="ARBA" id="ARBA00023125"/>
    </source>
</evidence>
<comment type="caution">
    <text evidence="3">The sequence shown here is derived from an EMBL/GenBank/DDBJ whole genome shotgun (WGS) entry which is preliminary data.</text>
</comment>
<organism evidence="3">
    <name type="scientific">freshwater metagenome</name>
    <dbReference type="NCBI Taxonomy" id="449393"/>
    <lineage>
        <taxon>unclassified sequences</taxon>
        <taxon>metagenomes</taxon>
        <taxon>ecological metagenomes</taxon>
    </lineage>
</organism>
<reference evidence="3" key="1">
    <citation type="submission" date="2014-05" db="EMBL/GenBank/DDBJ databases">
        <title>Key roles for freshwater Actinobacteria revealed by deep metagenomic sequencing.</title>
        <authorList>
            <person name="Ghai R."/>
            <person name="Mizuno C.M."/>
            <person name="Picazo A."/>
            <person name="Camacho A."/>
            <person name="Rodriguez-Valera F."/>
        </authorList>
    </citation>
    <scope>NUCLEOTIDE SEQUENCE</scope>
</reference>
<dbReference type="Pfam" id="PF00436">
    <property type="entry name" value="SSB"/>
    <property type="match status" value="1"/>
</dbReference>
<dbReference type="PROSITE" id="PS50935">
    <property type="entry name" value="SSB"/>
    <property type="match status" value="1"/>
</dbReference>
<dbReference type="AlphaFoldDB" id="A0A094QB06"/>
<dbReference type="Gene3D" id="2.40.50.140">
    <property type="entry name" value="Nucleic acid-binding proteins"/>
    <property type="match status" value="1"/>
</dbReference>
<sequence length="137" mass="15158">MSSNQQRVNQRVNQNGGDVKSAPVTKRALKAAAVELDSELALNDVLLRGRVSSLAVEKELPSGDKVMEFRIVIARSNEEGFDTIDISAWSSKLRRTAGSLKSDQWVEVSGSIKRRFWRGATGLASRWQIDASEISRL</sequence>
<dbReference type="SUPFAM" id="SSF50249">
    <property type="entry name" value="Nucleic acid-binding proteins"/>
    <property type="match status" value="1"/>
</dbReference>